<evidence type="ECO:0000259" key="1">
    <source>
        <dbReference type="SMART" id="SM00418"/>
    </source>
</evidence>
<name>A0ABQ3XLI9_9ACTN</name>
<feature type="domain" description="HTH arsR-type" evidence="1">
    <location>
        <begin position="21"/>
        <end position="98"/>
    </location>
</feature>
<comment type="caution">
    <text evidence="2">The sequence shown here is derived from an EMBL/GenBank/DDBJ whole genome shotgun (WGS) entry which is preliminary data.</text>
</comment>
<evidence type="ECO:0000313" key="2">
    <source>
        <dbReference type="EMBL" id="GID59367.1"/>
    </source>
</evidence>
<dbReference type="InterPro" id="IPR001845">
    <property type="entry name" value="HTH_ArsR_DNA-bd_dom"/>
</dbReference>
<gene>
    <name evidence="2" type="ORF">Aco03nite_077710</name>
</gene>
<dbReference type="Proteomes" id="UP000612282">
    <property type="component" value="Unassembled WGS sequence"/>
</dbReference>
<dbReference type="InterPro" id="IPR036390">
    <property type="entry name" value="WH_DNA-bd_sf"/>
</dbReference>
<organism evidence="2 3">
    <name type="scientific">Actinoplanes couchii</name>
    <dbReference type="NCBI Taxonomy" id="403638"/>
    <lineage>
        <taxon>Bacteria</taxon>
        <taxon>Bacillati</taxon>
        <taxon>Actinomycetota</taxon>
        <taxon>Actinomycetes</taxon>
        <taxon>Micromonosporales</taxon>
        <taxon>Micromonosporaceae</taxon>
        <taxon>Actinoplanes</taxon>
    </lineage>
</organism>
<sequence length="114" mass="12387">MASRTPTPLTHPDIDDIDLLTVLSALADPVRLGIVVKLVGRPGLTCGGFYPDVTASVLTRHFRVLREAGVIRQEDSGVRRENTLRKADLDARFPGLIDIIVKEAADGAIPRLPH</sequence>
<dbReference type="SMART" id="SM00418">
    <property type="entry name" value="HTH_ARSR"/>
    <property type="match status" value="1"/>
</dbReference>
<dbReference type="PRINTS" id="PR00778">
    <property type="entry name" value="HTHARSR"/>
</dbReference>
<dbReference type="Gene3D" id="1.10.10.10">
    <property type="entry name" value="Winged helix-like DNA-binding domain superfamily/Winged helix DNA-binding domain"/>
    <property type="match status" value="1"/>
</dbReference>
<accession>A0ABQ3XLI9</accession>
<reference evidence="2 3" key="1">
    <citation type="submission" date="2021-01" db="EMBL/GenBank/DDBJ databases">
        <title>Whole genome shotgun sequence of Actinoplanes couchii NBRC 106145.</title>
        <authorList>
            <person name="Komaki H."/>
            <person name="Tamura T."/>
        </authorList>
    </citation>
    <scope>NUCLEOTIDE SEQUENCE [LARGE SCALE GENOMIC DNA]</scope>
    <source>
        <strain evidence="2 3">NBRC 106145</strain>
    </source>
</reference>
<dbReference type="EMBL" id="BOMG01000096">
    <property type="protein sequence ID" value="GID59367.1"/>
    <property type="molecule type" value="Genomic_DNA"/>
</dbReference>
<dbReference type="SUPFAM" id="SSF46785">
    <property type="entry name" value="Winged helix' DNA-binding domain"/>
    <property type="match status" value="1"/>
</dbReference>
<keyword evidence="3" id="KW-1185">Reference proteome</keyword>
<dbReference type="RefSeq" id="WP_203805401.1">
    <property type="nucleotide sequence ID" value="NZ_BAAAQE010000117.1"/>
</dbReference>
<protein>
    <submittedName>
        <fullName evidence="2">Transcriptional regulator</fullName>
    </submittedName>
</protein>
<proteinExistence type="predicted"/>
<dbReference type="InterPro" id="IPR036388">
    <property type="entry name" value="WH-like_DNA-bd_sf"/>
</dbReference>
<evidence type="ECO:0000313" key="3">
    <source>
        <dbReference type="Proteomes" id="UP000612282"/>
    </source>
</evidence>